<dbReference type="WBParaSite" id="nRc.2.0.1.t15525-RA">
    <property type="protein sequence ID" value="nRc.2.0.1.t15525-RA"/>
    <property type="gene ID" value="nRc.2.0.1.g15525"/>
</dbReference>
<feature type="region of interest" description="Disordered" evidence="1">
    <location>
        <begin position="194"/>
        <end position="229"/>
    </location>
</feature>
<organism evidence="2 3">
    <name type="scientific">Romanomermis culicivorax</name>
    <name type="common">Nematode worm</name>
    <dbReference type="NCBI Taxonomy" id="13658"/>
    <lineage>
        <taxon>Eukaryota</taxon>
        <taxon>Metazoa</taxon>
        <taxon>Ecdysozoa</taxon>
        <taxon>Nematoda</taxon>
        <taxon>Enoplea</taxon>
        <taxon>Dorylaimia</taxon>
        <taxon>Mermithida</taxon>
        <taxon>Mermithoidea</taxon>
        <taxon>Mermithidae</taxon>
        <taxon>Romanomermis</taxon>
    </lineage>
</organism>
<sequence length="229" mass="26489">MNETKKKYCFFDVKCQEGKYLSPACTCWSGKKLESMKVCKELHWSNSVMCVMRAQCYGVEEVDVYQFKRSADIATTCESCTAKCKESWVKVELDAMKYQIIEVCCGALCQQNKEMLLERKFQTPFEYAVYSKECIVNIWDRGVVLNSLPVSCPKIIQVSYPNILIENLKSQEGKETLHVNRTPPCHERQVHISDQEVVPRGDRNPESVQDNSRPYNLRANPSRTRMFNL</sequence>
<dbReference type="Proteomes" id="UP000887565">
    <property type="component" value="Unplaced"/>
</dbReference>
<name>A0A915INS6_ROMCU</name>
<evidence type="ECO:0000313" key="3">
    <source>
        <dbReference type="WBParaSite" id="nRc.2.0.1.t15525-RA"/>
    </source>
</evidence>
<accession>A0A915INS6</accession>
<reference evidence="3" key="1">
    <citation type="submission" date="2022-11" db="UniProtKB">
        <authorList>
            <consortium name="WormBaseParasite"/>
        </authorList>
    </citation>
    <scope>IDENTIFICATION</scope>
</reference>
<dbReference type="AlphaFoldDB" id="A0A915INS6"/>
<protein>
    <submittedName>
        <fullName evidence="3">Uncharacterized protein</fullName>
    </submittedName>
</protein>
<feature type="compositionally biased region" description="Polar residues" evidence="1">
    <location>
        <begin position="206"/>
        <end position="229"/>
    </location>
</feature>
<evidence type="ECO:0000256" key="1">
    <source>
        <dbReference type="SAM" id="MobiDB-lite"/>
    </source>
</evidence>
<evidence type="ECO:0000313" key="2">
    <source>
        <dbReference type="Proteomes" id="UP000887565"/>
    </source>
</evidence>
<feature type="compositionally biased region" description="Basic and acidic residues" evidence="1">
    <location>
        <begin position="194"/>
        <end position="205"/>
    </location>
</feature>
<proteinExistence type="predicted"/>
<keyword evidence="2" id="KW-1185">Reference proteome</keyword>